<dbReference type="Gene3D" id="3.50.30.30">
    <property type="match status" value="1"/>
</dbReference>
<evidence type="ECO:0000256" key="1">
    <source>
        <dbReference type="ARBA" id="ARBA00001947"/>
    </source>
</evidence>
<reference evidence="10" key="1">
    <citation type="submission" date="2018-04" db="EMBL/GenBank/DDBJ databases">
        <title>Whole genome sequencing of Hypsizygus marmoreus.</title>
        <authorList>
            <person name="Choi I.-G."/>
            <person name="Min B."/>
            <person name="Kim J.-G."/>
            <person name="Kim S."/>
            <person name="Oh Y.-L."/>
            <person name="Kong W.-S."/>
            <person name="Park H."/>
            <person name="Jeong J."/>
            <person name="Song E.-S."/>
        </authorList>
    </citation>
    <scope>NUCLEOTIDE SEQUENCE [LARGE SCALE GENOMIC DNA]</scope>
    <source>
        <strain evidence="10">51987-8</strain>
    </source>
</reference>
<accession>A0A369JXC3</accession>
<evidence type="ECO:0000259" key="8">
    <source>
        <dbReference type="Pfam" id="PF02225"/>
    </source>
</evidence>
<keyword evidence="5 7" id="KW-0378">Hydrolase</keyword>
<evidence type="ECO:0000256" key="4">
    <source>
        <dbReference type="ARBA" id="ARBA00022723"/>
    </source>
</evidence>
<dbReference type="InterPro" id="IPR045175">
    <property type="entry name" value="M28_fam"/>
</dbReference>
<dbReference type="OrthoDB" id="10013407at2759"/>
<feature type="domain" description="PA" evidence="8">
    <location>
        <begin position="131"/>
        <end position="215"/>
    </location>
</feature>
<dbReference type="InterPro" id="IPR003137">
    <property type="entry name" value="PA_domain"/>
</dbReference>
<keyword evidence="6 7" id="KW-0862">Zinc</keyword>
<dbReference type="SUPFAM" id="SSF53187">
    <property type="entry name" value="Zn-dependent exopeptidases"/>
    <property type="match status" value="1"/>
</dbReference>
<keyword evidence="11" id="KW-1185">Reference proteome</keyword>
<dbReference type="Proteomes" id="UP000076154">
    <property type="component" value="Unassembled WGS sequence"/>
</dbReference>
<dbReference type="PANTHER" id="PTHR12147:SF26">
    <property type="entry name" value="PEPTIDASE M28 DOMAIN-CONTAINING PROTEIN"/>
    <property type="match status" value="1"/>
</dbReference>
<dbReference type="InterPro" id="IPR046450">
    <property type="entry name" value="PA_dom_sf"/>
</dbReference>
<keyword evidence="10" id="KW-0031">Aminopeptidase</keyword>
<dbReference type="AlphaFoldDB" id="A0A369JXC3"/>
<protein>
    <recommendedName>
        <fullName evidence="7">Peptide hydrolase</fullName>
        <ecNumber evidence="7">3.4.-.-</ecNumber>
    </recommendedName>
</protein>
<dbReference type="GO" id="GO:0008235">
    <property type="term" value="F:metalloexopeptidase activity"/>
    <property type="evidence" value="ECO:0007669"/>
    <property type="project" value="InterPro"/>
</dbReference>
<comment type="cofactor">
    <cofactor evidence="1">
        <name>Zn(2+)</name>
        <dbReference type="ChEBI" id="CHEBI:29105"/>
    </cofactor>
</comment>
<evidence type="ECO:0000259" key="9">
    <source>
        <dbReference type="Pfam" id="PF04389"/>
    </source>
</evidence>
<evidence type="ECO:0000313" key="11">
    <source>
        <dbReference type="Proteomes" id="UP000076154"/>
    </source>
</evidence>
<organism evidence="10 11">
    <name type="scientific">Hypsizygus marmoreus</name>
    <name type="common">White beech mushroom</name>
    <name type="synonym">Agaricus marmoreus</name>
    <dbReference type="NCBI Taxonomy" id="39966"/>
    <lineage>
        <taxon>Eukaryota</taxon>
        <taxon>Fungi</taxon>
        <taxon>Dikarya</taxon>
        <taxon>Basidiomycota</taxon>
        <taxon>Agaricomycotina</taxon>
        <taxon>Agaricomycetes</taxon>
        <taxon>Agaricomycetidae</taxon>
        <taxon>Agaricales</taxon>
        <taxon>Tricholomatineae</taxon>
        <taxon>Lyophyllaceae</taxon>
        <taxon>Hypsizygus</taxon>
    </lineage>
</organism>
<dbReference type="EMBL" id="LUEZ02000040">
    <property type="protein sequence ID" value="RDB25880.1"/>
    <property type="molecule type" value="Genomic_DNA"/>
</dbReference>
<dbReference type="GO" id="GO:0046872">
    <property type="term" value="F:metal ion binding"/>
    <property type="evidence" value="ECO:0007669"/>
    <property type="project" value="UniProtKB-KW"/>
</dbReference>
<name>A0A369JXC3_HYPMA</name>
<dbReference type="GO" id="GO:0006508">
    <property type="term" value="P:proteolysis"/>
    <property type="evidence" value="ECO:0007669"/>
    <property type="project" value="UniProtKB-KW"/>
</dbReference>
<dbReference type="PANTHER" id="PTHR12147">
    <property type="entry name" value="METALLOPEPTIDASE M28 FAMILY MEMBER"/>
    <property type="match status" value="1"/>
</dbReference>
<evidence type="ECO:0000256" key="6">
    <source>
        <dbReference type="ARBA" id="ARBA00022833"/>
    </source>
</evidence>
<dbReference type="EC" id="3.4.-.-" evidence="7"/>
<dbReference type="Pfam" id="PF02225">
    <property type="entry name" value="PA"/>
    <property type="match status" value="1"/>
</dbReference>
<evidence type="ECO:0000256" key="5">
    <source>
        <dbReference type="ARBA" id="ARBA00022801"/>
    </source>
</evidence>
<evidence type="ECO:0000313" key="10">
    <source>
        <dbReference type="EMBL" id="RDB25880.1"/>
    </source>
</evidence>
<dbReference type="GO" id="GO:0004177">
    <property type="term" value="F:aminopeptidase activity"/>
    <property type="evidence" value="ECO:0007669"/>
    <property type="project" value="UniProtKB-KW"/>
</dbReference>
<dbReference type="Gene3D" id="3.40.630.10">
    <property type="entry name" value="Zn peptidases"/>
    <property type="match status" value="1"/>
</dbReference>
<comment type="similarity">
    <text evidence="2">Belongs to the peptidase M28 family. M28B subfamily.</text>
</comment>
<evidence type="ECO:0000256" key="3">
    <source>
        <dbReference type="ARBA" id="ARBA00022670"/>
    </source>
</evidence>
<keyword evidence="4 7" id="KW-0479">Metal-binding</keyword>
<comment type="caution">
    <text evidence="10">The sequence shown here is derived from an EMBL/GenBank/DDBJ whole genome shotgun (WGS) entry which is preliminary data.</text>
</comment>
<gene>
    <name evidence="10" type="primary">lap2</name>
    <name evidence="10" type="ORF">Hypma_006819</name>
</gene>
<feature type="signal peptide" evidence="7">
    <location>
        <begin position="1"/>
        <end position="19"/>
    </location>
</feature>
<dbReference type="SUPFAM" id="SSF52025">
    <property type="entry name" value="PA domain"/>
    <property type="match status" value="1"/>
</dbReference>
<keyword evidence="3 7" id="KW-0645">Protease</keyword>
<feature type="chain" id="PRO_5016483113" description="Peptide hydrolase" evidence="7">
    <location>
        <begin position="20"/>
        <end position="505"/>
    </location>
</feature>
<keyword evidence="7" id="KW-0732">Signal</keyword>
<evidence type="ECO:0000256" key="2">
    <source>
        <dbReference type="ARBA" id="ARBA00005634"/>
    </source>
</evidence>
<dbReference type="InterPro" id="IPR007484">
    <property type="entry name" value="Peptidase_M28"/>
</dbReference>
<proteinExistence type="inferred from homology"/>
<dbReference type="Pfam" id="PF04389">
    <property type="entry name" value="Peptidase_M28"/>
    <property type="match status" value="1"/>
</dbReference>
<evidence type="ECO:0000256" key="7">
    <source>
        <dbReference type="RuleBase" id="RU361240"/>
    </source>
</evidence>
<sequence length="505" mass="53150">MHILPAYLALLAAASIADAGILPFLPIFNKLTPAKYEASIQVKNLFGHSRKLWEFATLPGANTTRAFGTKGYNASADYVARLAKTHGYRVERQTVVYPATTIISNSLNVDGQEIPKADLTTFQYSAPASLTAPLVLVPSLGCDAANYAGLDVAGKIALVLRGNCTFVEKGALAFAAKVGGLIIHNNVPGGPVASRLNPEFALNPPTLSLSQAAAAPIVARLNAGEAIEATLNIDVINEQRASDNVIATSKSGNQNKILVVGAHLDSVPAGAGINDDGSGTATVAELAIQLSKFSGLKNAVRFAWWTTEEVGLVGSDYYVENLSATEKSKIFANINLDMTASTNYIIGIYDGDNSTGVNTGSPAPAGSGAIEKLYQKHFVKRGNNYTSYAFTSGSDYRPFLDAGIPSGGVTSGAGGLKTAQQVELFGGQLGIAFDPCYHQLCDNLNNLAADPYLWHARSSADVIAQLLTTDPKVILKEVPQTAQLKSGFDIAADIGHECHAHLDEL</sequence>
<dbReference type="InParanoid" id="A0A369JXC3"/>
<dbReference type="STRING" id="39966.A0A369JXC3"/>
<feature type="domain" description="Peptidase M28" evidence="9">
    <location>
        <begin position="244"/>
        <end position="450"/>
    </location>
</feature>